<evidence type="ECO:0000313" key="10">
    <source>
        <dbReference type="Proteomes" id="UP001370348"/>
    </source>
</evidence>
<dbReference type="InterPro" id="IPR001046">
    <property type="entry name" value="NRAMP_fam"/>
</dbReference>
<keyword evidence="6 8" id="KW-0472">Membrane</keyword>
<feature type="transmembrane region" description="Helical" evidence="8">
    <location>
        <begin position="269"/>
        <end position="292"/>
    </location>
</feature>
<feature type="transmembrane region" description="Helical" evidence="8">
    <location>
        <begin position="428"/>
        <end position="449"/>
    </location>
</feature>
<feature type="transmembrane region" description="Helical" evidence="8">
    <location>
        <begin position="73"/>
        <end position="92"/>
    </location>
</feature>
<feature type="transmembrane region" description="Helical" evidence="8">
    <location>
        <begin position="215"/>
        <end position="234"/>
    </location>
</feature>
<reference evidence="9 10" key="1">
    <citation type="submission" date="2021-12" db="EMBL/GenBank/DDBJ databases">
        <title>Discovery of the Pendulisporaceae a myxobacterial family with distinct sporulation behavior and unique specialized metabolism.</title>
        <authorList>
            <person name="Garcia R."/>
            <person name="Popoff A."/>
            <person name="Bader C.D."/>
            <person name="Loehr J."/>
            <person name="Walesch S."/>
            <person name="Walt C."/>
            <person name="Boldt J."/>
            <person name="Bunk B."/>
            <person name="Haeckl F.J.F.P.J."/>
            <person name="Gunesch A.P."/>
            <person name="Birkelbach J."/>
            <person name="Nuebel U."/>
            <person name="Pietschmann T."/>
            <person name="Bach T."/>
            <person name="Mueller R."/>
        </authorList>
    </citation>
    <scope>NUCLEOTIDE SEQUENCE [LARGE SCALE GENOMIC DNA]</scope>
    <source>
        <strain evidence="9 10">MSr11954</strain>
    </source>
</reference>
<evidence type="ECO:0000256" key="2">
    <source>
        <dbReference type="ARBA" id="ARBA00022448"/>
    </source>
</evidence>
<evidence type="ECO:0000256" key="3">
    <source>
        <dbReference type="ARBA" id="ARBA00022692"/>
    </source>
</evidence>
<feature type="transmembrane region" description="Helical" evidence="8">
    <location>
        <begin position="364"/>
        <end position="383"/>
    </location>
</feature>
<feature type="transmembrane region" description="Helical" evidence="8">
    <location>
        <begin position="147"/>
        <end position="166"/>
    </location>
</feature>
<feature type="transmembrane region" description="Helical" evidence="8">
    <location>
        <begin position="178"/>
        <end position="195"/>
    </location>
</feature>
<evidence type="ECO:0000256" key="1">
    <source>
        <dbReference type="ARBA" id="ARBA00004141"/>
    </source>
</evidence>
<feature type="transmembrane region" description="Helical" evidence="8">
    <location>
        <begin position="319"/>
        <end position="344"/>
    </location>
</feature>
<evidence type="ECO:0000256" key="8">
    <source>
        <dbReference type="SAM" id="Phobius"/>
    </source>
</evidence>
<dbReference type="Proteomes" id="UP001370348">
    <property type="component" value="Chromosome"/>
</dbReference>
<dbReference type="Pfam" id="PF01566">
    <property type="entry name" value="Nramp"/>
    <property type="match status" value="1"/>
</dbReference>
<keyword evidence="3 8" id="KW-0812">Transmembrane</keyword>
<keyword evidence="10" id="KW-1185">Reference proteome</keyword>
<evidence type="ECO:0000256" key="7">
    <source>
        <dbReference type="SAM" id="MobiDB-lite"/>
    </source>
</evidence>
<keyword evidence="4" id="KW-0769">Symport</keyword>
<evidence type="ECO:0000313" key="9">
    <source>
        <dbReference type="EMBL" id="WXB14598.1"/>
    </source>
</evidence>
<keyword evidence="2" id="KW-0813">Transport</keyword>
<feature type="transmembrane region" description="Helical" evidence="8">
    <location>
        <begin position="389"/>
        <end position="407"/>
    </location>
</feature>
<sequence length="450" mass="48379">MTTNVERHQSAVGRRQSAQPEKPGSTGTSTAPKKPKKKVWRSIGLGLITGAADDDPSAIGTYASAGAKLGPSFLWTAPVTFPMMFAVVYLSSKLGQVTGKGLFAVIRDHYPRWILHTALIGVLIGNTIEAGADIGGMAAAVELLVPVPRPIIVVVVSAAILCLQIWGSYQLIRNVFRWLALSLLAYVGAAFLAKPDLGEVVRGTLVPSIRFDREFLSLLVAVIGTTLSAYLYTWQSNEEVEEKIAEGRTRLSERRGTSDERLAQSKWDILLGMFFSNLVMYFIILATGSTLYRAGVTDIDSAAEAARALRPIAGGAAEWLFAAGIIGVGVLAVPVMTTGAAYDLCQVLGWKHGLGMKPHEARRFYGAITFFTLVGMAMNFLGINPLRALVLSGIVQGFSTPPLLLLIMLMTNNRAIMGHRVNGKALNVLGWTTVVAIFSATAGLVYTWIL</sequence>
<accession>A0ABZ2LUN7</accession>
<dbReference type="RefSeq" id="WP_394824221.1">
    <property type="nucleotide sequence ID" value="NZ_CP089984.1"/>
</dbReference>
<gene>
    <name evidence="9" type="ORF">LZC94_43085</name>
</gene>
<feature type="transmembrane region" description="Helical" evidence="8">
    <location>
        <begin position="113"/>
        <end position="141"/>
    </location>
</feature>
<feature type="region of interest" description="Disordered" evidence="7">
    <location>
        <begin position="1"/>
        <end position="38"/>
    </location>
</feature>
<dbReference type="PANTHER" id="PTHR11706">
    <property type="entry name" value="SOLUTE CARRIER PROTEIN FAMILY 11 MEMBER"/>
    <property type="match status" value="1"/>
</dbReference>
<keyword evidence="5 8" id="KW-1133">Transmembrane helix</keyword>
<organism evidence="9 10">
    <name type="scientific">Pendulispora albinea</name>
    <dbReference type="NCBI Taxonomy" id="2741071"/>
    <lineage>
        <taxon>Bacteria</taxon>
        <taxon>Pseudomonadati</taxon>
        <taxon>Myxococcota</taxon>
        <taxon>Myxococcia</taxon>
        <taxon>Myxococcales</taxon>
        <taxon>Sorangiineae</taxon>
        <taxon>Pendulisporaceae</taxon>
        <taxon>Pendulispora</taxon>
    </lineage>
</organism>
<dbReference type="EMBL" id="CP089984">
    <property type="protein sequence ID" value="WXB14598.1"/>
    <property type="molecule type" value="Genomic_DNA"/>
</dbReference>
<protein>
    <submittedName>
        <fullName evidence="9">Divalent metal cation transporter</fullName>
    </submittedName>
</protein>
<proteinExistence type="predicted"/>
<evidence type="ECO:0000256" key="4">
    <source>
        <dbReference type="ARBA" id="ARBA00022847"/>
    </source>
</evidence>
<name>A0ABZ2LUN7_9BACT</name>
<dbReference type="PANTHER" id="PTHR11706:SF33">
    <property type="entry name" value="NATURAL RESISTANCE-ASSOCIATED MACROPHAGE PROTEIN 2"/>
    <property type="match status" value="1"/>
</dbReference>
<evidence type="ECO:0000256" key="6">
    <source>
        <dbReference type="ARBA" id="ARBA00023136"/>
    </source>
</evidence>
<comment type="subcellular location">
    <subcellularLocation>
        <location evidence="1">Membrane</location>
        <topology evidence="1">Multi-pass membrane protein</topology>
    </subcellularLocation>
</comment>
<evidence type="ECO:0000256" key="5">
    <source>
        <dbReference type="ARBA" id="ARBA00022989"/>
    </source>
</evidence>